<name>A0AAN2K678_ENTAG</name>
<protein>
    <submittedName>
        <fullName evidence="1">Uncharacterized protein</fullName>
    </submittedName>
</protein>
<dbReference type="AlphaFoldDB" id="A0AAN2K678"/>
<accession>A0AAN2K678</accession>
<dbReference type="Proteomes" id="UP001158961">
    <property type="component" value="Chromosome"/>
</dbReference>
<proteinExistence type="predicted"/>
<evidence type="ECO:0000313" key="2">
    <source>
        <dbReference type="Proteomes" id="UP001158961"/>
    </source>
</evidence>
<dbReference type="RefSeq" id="WP_235188783.1">
    <property type="nucleotide sequence ID" value="NZ_JNVA01000136.1"/>
</dbReference>
<organism evidence="1 2">
    <name type="scientific">Enterobacter agglomerans</name>
    <name type="common">Erwinia herbicola</name>
    <name type="synonym">Pantoea agglomerans</name>
    <dbReference type="NCBI Taxonomy" id="549"/>
    <lineage>
        <taxon>Bacteria</taxon>
        <taxon>Pseudomonadati</taxon>
        <taxon>Pseudomonadota</taxon>
        <taxon>Gammaproteobacteria</taxon>
        <taxon>Enterobacterales</taxon>
        <taxon>Erwiniaceae</taxon>
        <taxon>Pantoea</taxon>
        <taxon>Pantoea agglomerans group</taxon>
    </lineage>
</organism>
<dbReference type="SUPFAM" id="SSF51735">
    <property type="entry name" value="NAD(P)-binding Rossmann-fold domains"/>
    <property type="match status" value="1"/>
</dbReference>
<reference evidence="1" key="1">
    <citation type="submission" date="2022-05" db="EMBL/GenBank/DDBJ databases">
        <authorList>
            <person name="Pothier F. J."/>
        </authorList>
    </citation>
    <scope>NUCLEOTIDE SEQUENCE</scope>
    <source>
        <strain evidence="1">DAPP-PG734</strain>
    </source>
</reference>
<dbReference type="EMBL" id="OW970315">
    <property type="protein sequence ID" value="CAH6336736.1"/>
    <property type="molecule type" value="Genomic_DNA"/>
</dbReference>
<gene>
    <name evidence="1" type="ORF">DAPPPG734_18870</name>
</gene>
<evidence type="ECO:0000313" key="1">
    <source>
        <dbReference type="EMBL" id="CAH6336736.1"/>
    </source>
</evidence>
<dbReference type="InterPro" id="IPR036291">
    <property type="entry name" value="NAD(P)-bd_dom_sf"/>
</dbReference>
<dbReference type="Gene3D" id="3.40.50.720">
    <property type="entry name" value="NAD(P)-binding Rossmann-like Domain"/>
    <property type="match status" value="1"/>
</dbReference>
<sequence length="64" mass="6625">MFSDLKNKRVLITGSTAGMGLAAALAFARQGAKVGINSHLVTPDIETHLSVLRQVGGRGGIFSS</sequence>